<proteinExistence type="predicted"/>
<organism evidence="1 2">
    <name type="scientific">Segatella oris</name>
    <dbReference type="NCBI Taxonomy" id="28135"/>
    <lineage>
        <taxon>Bacteria</taxon>
        <taxon>Pseudomonadati</taxon>
        <taxon>Bacteroidota</taxon>
        <taxon>Bacteroidia</taxon>
        <taxon>Bacteroidales</taxon>
        <taxon>Prevotellaceae</taxon>
        <taxon>Segatella</taxon>
    </lineage>
</organism>
<evidence type="ECO:0000313" key="2">
    <source>
        <dbReference type="Proteomes" id="UP000274578"/>
    </source>
</evidence>
<accession>A0A448L3B6</accession>
<dbReference type="KEGG" id="poc:NCTC13071_00440"/>
<gene>
    <name evidence="1" type="ORF">NCTC13071_00440</name>
</gene>
<sequence length="44" mass="5344">MVRFLMLLIYQIDTNHFLKKQKKHHIIRCNVKVFIIFAPLNKCS</sequence>
<name>A0A448L3B6_9BACT</name>
<protein>
    <submittedName>
        <fullName evidence="1">Uncharacterized protein</fullName>
    </submittedName>
</protein>
<dbReference type="EMBL" id="LR134384">
    <property type="protein sequence ID" value="VEH14463.1"/>
    <property type="molecule type" value="Genomic_DNA"/>
</dbReference>
<reference evidence="1 2" key="1">
    <citation type="submission" date="2018-12" db="EMBL/GenBank/DDBJ databases">
        <authorList>
            <consortium name="Pathogen Informatics"/>
        </authorList>
    </citation>
    <scope>NUCLEOTIDE SEQUENCE [LARGE SCALE GENOMIC DNA]</scope>
    <source>
        <strain evidence="1 2">NCTC13071</strain>
    </source>
</reference>
<dbReference type="Proteomes" id="UP000274578">
    <property type="component" value="Chromosome 1"/>
</dbReference>
<evidence type="ECO:0000313" key="1">
    <source>
        <dbReference type="EMBL" id="VEH14463.1"/>
    </source>
</evidence>
<dbReference type="AlphaFoldDB" id="A0A448L3B6"/>